<dbReference type="InterPro" id="IPR000700">
    <property type="entry name" value="PAS-assoc_C"/>
</dbReference>
<feature type="domain" description="PAC" evidence="4">
    <location>
        <begin position="209"/>
        <end position="261"/>
    </location>
</feature>
<organism evidence="5 6">
    <name type="scientific">Pulveribacter suum</name>
    <dbReference type="NCBI Taxonomy" id="2116657"/>
    <lineage>
        <taxon>Bacteria</taxon>
        <taxon>Pseudomonadati</taxon>
        <taxon>Pseudomonadota</taxon>
        <taxon>Betaproteobacteria</taxon>
        <taxon>Burkholderiales</taxon>
        <taxon>Comamonadaceae</taxon>
        <taxon>Pulveribacter</taxon>
    </lineage>
</organism>
<dbReference type="GO" id="GO:0007165">
    <property type="term" value="P:signal transduction"/>
    <property type="evidence" value="ECO:0007669"/>
    <property type="project" value="UniProtKB-KW"/>
</dbReference>
<dbReference type="PROSITE" id="PS50113">
    <property type="entry name" value="PAC"/>
    <property type="match status" value="2"/>
</dbReference>
<dbReference type="Pfam" id="PF13426">
    <property type="entry name" value="PAS_9"/>
    <property type="match status" value="1"/>
</dbReference>
<accession>A0A2P1NHS4</accession>
<dbReference type="SUPFAM" id="SSF58104">
    <property type="entry name" value="Methyl-accepting chemotaxis protein (MCP) signaling domain"/>
    <property type="match status" value="1"/>
</dbReference>
<dbReference type="Pfam" id="PF08448">
    <property type="entry name" value="PAS_4"/>
    <property type="match status" value="1"/>
</dbReference>
<protein>
    <submittedName>
        <fullName evidence="5">Methyl-accepting chemotaxis protein</fullName>
    </submittedName>
</protein>
<dbReference type="Gene3D" id="3.30.450.20">
    <property type="entry name" value="PAS domain"/>
    <property type="match status" value="2"/>
</dbReference>
<proteinExistence type="predicted"/>
<gene>
    <name evidence="5" type="ORF">C7H73_02150</name>
</gene>
<dbReference type="Proteomes" id="UP000241829">
    <property type="component" value="Chromosome"/>
</dbReference>
<feature type="domain" description="PAS" evidence="3">
    <location>
        <begin position="28"/>
        <end position="65"/>
    </location>
</feature>
<dbReference type="KEGG" id="melm:C7H73_02150"/>
<feature type="domain" description="Methyl-accepting transducer" evidence="2">
    <location>
        <begin position="242"/>
        <end position="446"/>
    </location>
</feature>
<evidence type="ECO:0000259" key="3">
    <source>
        <dbReference type="PROSITE" id="PS50112"/>
    </source>
</evidence>
<dbReference type="InterPro" id="IPR001610">
    <property type="entry name" value="PAC"/>
</dbReference>
<evidence type="ECO:0000259" key="2">
    <source>
        <dbReference type="PROSITE" id="PS50111"/>
    </source>
</evidence>
<dbReference type="SMART" id="SM00091">
    <property type="entry name" value="PAS"/>
    <property type="match status" value="2"/>
</dbReference>
<dbReference type="SMART" id="SM00086">
    <property type="entry name" value="PAC"/>
    <property type="match status" value="2"/>
</dbReference>
<dbReference type="InterPro" id="IPR050903">
    <property type="entry name" value="Bact_Chemotaxis_MeTrfase"/>
</dbReference>
<name>A0A2P1NHS4_9BURK</name>
<keyword evidence="6" id="KW-1185">Reference proteome</keyword>
<evidence type="ECO:0000313" key="5">
    <source>
        <dbReference type="EMBL" id="AVP56595.1"/>
    </source>
</evidence>
<dbReference type="SMART" id="SM00283">
    <property type="entry name" value="MA"/>
    <property type="match status" value="1"/>
</dbReference>
<dbReference type="PANTHER" id="PTHR24422:SF10">
    <property type="entry name" value="CHEMOTAXIS PROTEIN METHYLTRANSFERASE 2"/>
    <property type="match status" value="1"/>
</dbReference>
<dbReference type="PANTHER" id="PTHR24422">
    <property type="entry name" value="CHEMOTAXIS PROTEIN METHYLTRANSFERASE"/>
    <property type="match status" value="1"/>
</dbReference>
<dbReference type="PROSITE" id="PS50111">
    <property type="entry name" value="CHEMOTAXIS_TRANSDUC_2"/>
    <property type="match status" value="1"/>
</dbReference>
<evidence type="ECO:0000313" key="6">
    <source>
        <dbReference type="Proteomes" id="UP000241829"/>
    </source>
</evidence>
<dbReference type="InterPro" id="IPR013656">
    <property type="entry name" value="PAS_4"/>
</dbReference>
<evidence type="ECO:0000256" key="1">
    <source>
        <dbReference type="PROSITE-ProRule" id="PRU00284"/>
    </source>
</evidence>
<dbReference type="SUPFAM" id="SSF55785">
    <property type="entry name" value="PYP-like sensor domain (PAS domain)"/>
    <property type="match status" value="2"/>
</dbReference>
<dbReference type="RefSeq" id="WP_106845156.1">
    <property type="nucleotide sequence ID" value="NZ_CP027792.1"/>
</dbReference>
<feature type="domain" description="PAC" evidence="4">
    <location>
        <begin position="87"/>
        <end position="139"/>
    </location>
</feature>
<sequence length="446" mass="48312">MLRTLLRSLRRWRTAPWALRAFDRSMAVVHLDLQGRILQANARFCAILGYSPQELAGQPHEMLCPPGHAASPSYQQALRQLQSGEPFTGQVQRQRKDGQRVWLRTTYSPILDGRGRLTRVVELAQDVTAQAQERLHATAVLQAIDRSMAVIEFDLQGHVLQANENFLQTMGYGLAQLQGRHHRTFCPPALAASAEYARFWERLRAGQFFRGQVERVDSSGRTVWLEATYNPLHDAQGTLTGIIKVATDITHRVLQAQARQQSVNTAYAIAQETQSLSEQSGGAVSQAVQRIQAMEGTFEAAAQSATALGRQTQAIDSVLGAIRRIADQTHLLALNAAVEAARAGDAGRGFAVVAGEVRRLAADSKAATDGISQTIATIQDEVAAMQRTMQSALAGVADSVALAGQAVQSMEMIRSDAGRVVQAVQALHSQETAGQPPAITRSTSAP</sequence>
<dbReference type="EMBL" id="CP027792">
    <property type="protein sequence ID" value="AVP56595.1"/>
    <property type="molecule type" value="Genomic_DNA"/>
</dbReference>
<dbReference type="InterPro" id="IPR000014">
    <property type="entry name" value="PAS"/>
</dbReference>
<evidence type="ECO:0000259" key="4">
    <source>
        <dbReference type="PROSITE" id="PS50113"/>
    </source>
</evidence>
<dbReference type="Pfam" id="PF00015">
    <property type="entry name" value="MCPsignal"/>
    <property type="match status" value="1"/>
</dbReference>
<dbReference type="CDD" id="cd00130">
    <property type="entry name" value="PAS"/>
    <property type="match status" value="2"/>
</dbReference>
<dbReference type="InterPro" id="IPR004089">
    <property type="entry name" value="MCPsignal_dom"/>
</dbReference>
<dbReference type="GO" id="GO:0016020">
    <property type="term" value="C:membrane"/>
    <property type="evidence" value="ECO:0007669"/>
    <property type="project" value="InterPro"/>
</dbReference>
<keyword evidence="1" id="KW-0807">Transducer</keyword>
<dbReference type="NCBIfam" id="TIGR00229">
    <property type="entry name" value="sensory_box"/>
    <property type="match status" value="2"/>
</dbReference>
<dbReference type="OrthoDB" id="9765776at2"/>
<dbReference type="Gene3D" id="1.10.287.950">
    <property type="entry name" value="Methyl-accepting chemotaxis protein"/>
    <property type="match status" value="1"/>
</dbReference>
<dbReference type="AlphaFoldDB" id="A0A2P1NHS4"/>
<reference evidence="6" key="1">
    <citation type="submission" date="2018-03" db="EMBL/GenBank/DDBJ databases">
        <title>Genome sequencing of Melaminivora sp. strain SC2-7.</title>
        <authorList>
            <person name="Kim S.-J."/>
            <person name="Heo J."/>
            <person name="Ahn J.-H."/>
            <person name="Kwon S.-W."/>
        </authorList>
    </citation>
    <scope>NUCLEOTIDE SEQUENCE [LARGE SCALE GENOMIC DNA]</scope>
    <source>
        <strain evidence="6">SC2-7</strain>
    </source>
</reference>
<dbReference type="PROSITE" id="PS50112">
    <property type="entry name" value="PAS"/>
    <property type="match status" value="1"/>
</dbReference>
<dbReference type="InterPro" id="IPR035965">
    <property type="entry name" value="PAS-like_dom_sf"/>
</dbReference>